<protein>
    <submittedName>
        <fullName evidence="1">Uncharacterized protein</fullName>
    </submittedName>
</protein>
<accession>A0A1V8TH03</accession>
<dbReference type="AlphaFoldDB" id="A0A1V8TH03"/>
<comment type="caution">
    <text evidence="1">The sequence shown here is derived from an EMBL/GenBank/DDBJ whole genome shotgun (WGS) entry which is preliminary data.</text>
</comment>
<dbReference type="STRING" id="1507870.A0A1V8TH03"/>
<gene>
    <name evidence="1" type="ORF">B0A48_03967</name>
</gene>
<keyword evidence="2" id="KW-1185">Reference proteome</keyword>
<evidence type="ECO:0000313" key="1">
    <source>
        <dbReference type="EMBL" id="OQO10669.1"/>
    </source>
</evidence>
<reference evidence="2" key="1">
    <citation type="submission" date="2017-03" db="EMBL/GenBank/DDBJ databases">
        <title>Genomes of endolithic fungi from Antarctica.</title>
        <authorList>
            <person name="Coleine C."/>
            <person name="Masonjones S."/>
            <person name="Stajich J.E."/>
        </authorList>
    </citation>
    <scope>NUCLEOTIDE SEQUENCE [LARGE SCALE GENOMIC DNA]</scope>
    <source>
        <strain evidence="2">CCFEE 5527</strain>
    </source>
</reference>
<name>A0A1V8TH03_9PEZI</name>
<evidence type="ECO:0000313" key="2">
    <source>
        <dbReference type="Proteomes" id="UP000192596"/>
    </source>
</evidence>
<dbReference type="InParanoid" id="A0A1V8TH03"/>
<dbReference type="EMBL" id="NAJO01000008">
    <property type="protein sequence ID" value="OQO10669.1"/>
    <property type="molecule type" value="Genomic_DNA"/>
</dbReference>
<proteinExistence type="predicted"/>
<organism evidence="1 2">
    <name type="scientific">Cryoendolithus antarcticus</name>
    <dbReference type="NCBI Taxonomy" id="1507870"/>
    <lineage>
        <taxon>Eukaryota</taxon>
        <taxon>Fungi</taxon>
        <taxon>Dikarya</taxon>
        <taxon>Ascomycota</taxon>
        <taxon>Pezizomycotina</taxon>
        <taxon>Dothideomycetes</taxon>
        <taxon>Dothideomycetidae</taxon>
        <taxon>Cladosporiales</taxon>
        <taxon>Cladosporiaceae</taxon>
        <taxon>Cryoendolithus</taxon>
    </lineage>
</organism>
<sequence length="105" mass="11524">MSAPPASEQRWSSQQSEAALADLERLQDQISKAQTFAELKKAAVNATTDLQTLRQTWNAERTQEVLTKAKESESNDGDLSREAEVAQYGWIDKAASNEHSASVTA</sequence>
<dbReference type="OrthoDB" id="5326237at2759"/>
<dbReference type="Proteomes" id="UP000192596">
    <property type="component" value="Unassembled WGS sequence"/>
</dbReference>